<feature type="compositionally biased region" description="Polar residues" evidence="1">
    <location>
        <begin position="219"/>
        <end position="234"/>
    </location>
</feature>
<proteinExistence type="predicted"/>
<feature type="chain" id="PRO_5040327981" description="SEA domain-containing protein" evidence="3">
    <location>
        <begin position="21"/>
        <end position="390"/>
    </location>
</feature>
<reference evidence="4" key="1">
    <citation type="submission" date="2020-06" db="EMBL/GenBank/DDBJ databases">
        <authorList>
            <consortium name="Plant Systems Biology data submission"/>
        </authorList>
    </citation>
    <scope>NUCLEOTIDE SEQUENCE</scope>
    <source>
        <strain evidence="4">D6</strain>
    </source>
</reference>
<feature type="compositionally biased region" description="Low complexity" evidence="1">
    <location>
        <begin position="243"/>
        <end position="257"/>
    </location>
</feature>
<evidence type="ECO:0000256" key="3">
    <source>
        <dbReference type="SAM" id="SignalP"/>
    </source>
</evidence>
<accession>A0A9N8DK16</accession>
<evidence type="ECO:0000313" key="5">
    <source>
        <dbReference type="Proteomes" id="UP001153069"/>
    </source>
</evidence>
<dbReference type="AlphaFoldDB" id="A0A9N8DK16"/>
<sequence>MVSLSFPIIFLLSILPSVKALSSVPFGGVELQLQSSTSEKDPETLLVEVLTQTVKYLDTSFTDTLQNSDIEFSHIGLSVDSYDIDASSESNSVSFKFSGTAFFNSSPAPTQDDVLQILAQSFLGRNSQEFTSSLMQSKEPFLQRLSYAIVQVNGYVIPGGVDTESANPQQTEEPDQSFDLEMIAIIVGCATGAVLLILLCYCLCCVGVEPEDADAYDDSPSNGKPAIQQSQTSETQDDIEAVSEPPSSPQSIASQDSSVFTYNPTSKISFDASTLSTNTTDTNALDLALWQQRNTINSRYAPFGHDISAIEMLNENKKDLSLIEEGDETATPAKQMEYLSRDYLSRRDRRDRSRASRESGFSGASERSVNSDVIADLRNLSQQINQYRKR</sequence>
<feature type="region of interest" description="Disordered" evidence="1">
    <location>
        <begin position="214"/>
        <end position="257"/>
    </location>
</feature>
<organism evidence="4 5">
    <name type="scientific">Seminavis robusta</name>
    <dbReference type="NCBI Taxonomy" id="568900"/>
    <lineage>
        <taxon>Eukaryota</taxon>
        <taxon>Sar</taxon>
        <taxon>Stramenopiles</taxon>
        <taxon>Ochrophyta</taxon>
        <taxon>Bacillariophyta</taxon>
        <taxon>Bacillariophyceae</taxon>
        <taxon>Bacillariophycidae</taxon>
        <taxon>Naviculales</taxon>
        <taxon>Naviculaceae</taxon>
        <taxon>Seminavis</taxon>
    </lineage>
</organism>
<dbReference type="OrthoDB" id="47717at2759"/>
<comment type="caution">
    <text evidence="4">The sequence shown here is derived from an EMBL/GenBank/DDBJ whole genome shotgun (WGS) entry which is preliminary data.</text>
</comment>
<evidence type="ECO:0000313" key="4">
    <source>
        <dbReference type="EMBL" id="CAB9502139.1"/>
    </source>
</evidence>
<name>A0A9N8DK16_9STRA</name>
<feature type="compositionally biased region" description="Basic and acidic residues" evidence="1">
    <location>
        <begin position="339"/>
        <end position="357"/>
    </location>
</feature>
<feature type="signal peptide" evidence="3">
    <location>
        <begin position="1"/>
        <end position="20"/>
    </location>
</feature>
<feature type="region of interest" description="Disordered" evidence="1">
    <location>
        <begin position="326"/>
        <end position="368"/>
    </location>
</feature>
<evidence type="ECO:0000256" key="1">
    <source>
        <dbReference type="SAM" id="MobiDB-lite"/>
    </source>
</evidence>
<keyword evidence="3" id="KW-0732">Signal</keyword>
<keyword evidence="2" id="KW-0812">Transmembrane</keyword>
<protein>
    <recommendedName>
        <fullName evidence="6">SEA domain-containing protein</fullName>
    </recommendedName>
</protein>
<feature type="transmembrane region" description="Helical" evidence="2">
    <location>
        <begin position="182"/>
        <end position="204"/>
    </location>
</feature>
<gene>
    <name evidence="4" type="ORF">SEMRO_128_G061310.1</name>
</gene>
<dbReference type="EMBL" id="CAICTM010000127">
    <property type="protein sequence ID" value="CAB9502139.1"/>
    <property type="molecule type" value="Genomic_DNA"/>
</dbReference>
<keyword evidence="2" id="KW-0472">Membrane</keyword>
<evidence type="ECO:0008006" key="6">
    <source>
        <dbReference type="Google" id="ProtNLM"/>
    </source>
</evidence>
<dbReference type="Proteomes" id="UP001153069">
    <property type="component" value="Unassembled WGS sequence"/>
</dbReference>
<keyword evidence="2" id="KW-1133">Transmembrane helix</keyword>
<keyword evidence="5" id="KW-1185">Reference proteome</keyword>
<evidence type="ECO:0000256" key="2">
    <source>
        <dbReference type="SAM" id="Phobius"/>
    </source>
</evidence>